<evidence type="ECO:0000256" key="5">
    <source>
        <dbReference type="ARBA" id="ARBA00023136"/>
    </source>
</evidence>
<evidence type="ECO:0000256" key="1">
    <source>
        <dbReference type="ARBA" id="ARBA00004651"/>
    </source>
</evidence>
<evidence type="ECO:0000256" key="2">
    <source>
        <dbReference type="ARBA" id="ARBA00022475"/>
    </source>
</evidence>
<feature type="transmembrane region" description="Helical" evidence="6">
    <location>
        <begin position="187"/>
        <end position="207"/>
    </location>
</feature>
<evidence type="ECO:0000256" key="4">
    <source>
        <dbReference type="ARBA" id="ARBA00022989"/>
    </source>
</evidence>
<keyword evidence="3 6" id="KW-0812">Transmembrane</keyword>
<organism evidence="7 8">
    <name type="scientific">Facklamia miroungae</name>
    <dbReference type="NCBI Taxonomy" id="120956"/>
    <lineage>
        <taxon>Bacteria</taxon>
        <taxon>Bacillati</taxon>
        <taxon>Bacillota</taxon>
        <taxon>Bacilli</taxon>
        <taxon>Lactobacillales</taxon>
        <taxon>Aerococcaceae</taxon>
        <taxon>Facklamia</taxon>
    </lineage>
</organism>
<evidence type="ECO:0000313" key="7">
    <source>
        <dbReference type="EMBL" id="SDG56494.1"/>
    </source>
</evidence>
<feature type="transmembrane region" description="Helical" evidence="6">
    <location>
        <begin position="269"/>
        <end position="285"/>
    </location>
</feature>
<keyword evidence="7" id="KW-0813">Transport</keyword>
<dbReference type="GO" id="GO:0022857">
    <property type="term" value="F:transmembrane transporter activity"/>
    <property type="evidence" value="ECO:0007669"/>
    <property type="project" value="InterPro"/>
</dbReference>
<dbReference type="Pfam" id="PF02653">
    <property type="entry name" value="BPD_transp_2"/>
    <property type="match status" value="1"/>
</dbReference>
<keyword evidence="2" id="KW-1003">Cell membrane</keyword>
<keyword evidence="5 6" id="KW-0472">Membrane</keyword>
<feature type="transmembrane region" description="Helical" evidence="6">
    <location>
        <begin position="292"/>
        <end position="312"/>
    </location>
</feature>
<dbReference type="RefSeq" id="WP_090290511.1">
    <property type="nucleotide sequence ID" value="NZ_FNCK01000016.1"/>
</dbReference>
<proteinExistence type="predicted"/>
<feature type="transmembrane region" description="Helical" evidence="6">
    <location>
        <begin position="318"/>
        <end position="339"/>
    </location>
</feature>
<dbReference type="GO" id="GO:0005886">
    <property type="term" value="C:plasma membrane"/>
    <property type="evidence" value="ECO:0007669"/>
    <property type="project" value="UniProtKB-SubCell"/>
</dbReference>
<dbReference type="STRING" id="120956.SAMN05421791_11618"/>
<name>A0A1G7V9V0_9LACT</name>
<keyword evidence="4 6" id="KW-1133">Transmembrane helix</keyword>
<dbReference type="Proteomes" id="UP000199708">
    <property type="component" value="Unassembled WGS sequence"/>
</dbReference>
<feature type="transmembrane region" description="Helical" evidence="6">
    <location>
        <begin position="137"/>
        <end position="159"/>
    </location>
</feature>
<sequence length="361" mass="38118">MSSLNKVFTSVASVVIGLIFGALLMLAFGYDPVTGYKFLITGAFGNPFSIGQTFRAAAPLIFTGLGFAVAYTAGSFNIGLSGQALWGWFVSVGVALMMPDAPSWVVIPLAILAGALAGALWATIAGALKAYFGTSEVIVTIMLNYISIYFVDYLIRYVLTDRADRTPSIGQNASLRMDWLSQLTNNSTLHGGIFLSIIAAIIVGIMMSRTTTGFELTSVGLNRYASKYAGMSDKKNIVLAMFISGALAGLGGVMNGLGEFGFINLQNGVAPAIGFNGMAVALLGINNPIGIIFSAILFGALETGASTMALFAKIPSEIVDIVMGIIIFFIGANFIISYLREKFSAKRKTKSVKFNSEGGEV</sequence>
<dbReference type="OrthoDB" id="45037at2"/>
<dbReference type="EMBL" id="FNCK01000016">
    <property type="protein sequence ID" value="SDG56494.1"/>
    <property type="molecule type" value="Genomic_DNA"/>
</dbReference>
<feature type="transmembrane region" description="Helical" evidence="6">
    <location>
        <begin position="237"/>
        <end position="257"/>
    </location>
</feature>
<dbReference type="InterPro" id="IPR001851">
    <property type="entry name" value="ABC_transp_permease"/>
</dbReference>
<dbReference type="PANTHER" id="PTHR47089:SF1">
    <property type="entry name" value="GUANOSINE ABC TRANSPORTER PERMEASE PROTEIN NUPP"/>
    <property type="match status" value="1"/>
</dbReference>
<feature type="transmembrane region" description="Helical" evidence="6">
    <location>
        <begin position="50"/>
        <end position="71"/>
    </location>
</feature>
<dbReference type="AlphaFoldDB" id="A0A1G7V9V0"/>
<feature type="transmembrane region" description="Helical" evidence="6">
    <location>
        <begin position="78"/>
        <end position="98"/>
    </location>
</feature>
<protein>
    <submittedName>
        <fullName evidence="7">Simple sugar transport system permease protein</fullName>
    </submittedName>
</protein>
<gene>
    <name evidence="7" type="ORF">SAMN05421791_11618</name>
</gene>
<evidence type="ECO:0000256" key="3">
    <source>
        <dbReference type="ARBA" id="ARBA00022692"/>
    </source>
</evidence>
<keyword evidence="8" id="KW-1185">Reference proteome</keyword>
<feature type="transmembrane region" description="Helical" evidence="6">
    <location>
        <begin position="104"/>
        <end position="125"/>
    </location>
</feature>
<dbReference type="PANTHER" id="PTHR47089">
    <property type="entry name" value="ABC TRANSPORTER, PERMEASE PROTEIN"/>
    <property type="match status" value="1"/>
</dbReference>
<accession>A0A1G7V9V0</accession>
<keyword evidence="7" id="KW-0762">Sugar transport</keyword>
<comment type="subcellular location">
    <subcellularLocation>
        <location evidence="1">Cell membrane</location>
        <topology evidence="1">Multi-pass membrane protein</topology>
    </subcellularLocation>
</comment>
<evidence type="ECO:0000313" key="8">
    <source>
        <dbReference type="Proteomes" id="UP000199708"/>
    </source>
</evidence>
<feature type="transmembrane region" description="Helical" evidence="6">
    <location>
        <begin position="7"/>
        <end position="30"/>
    </location>
</feature>
<reference evidence="7 8" key="1">
    <citation type="submission" date="2016-10" db="EMBL/GenBank/DDBJ databases">
        <authorList>
            <person name="de Groot N.N."/>
        </authorList>
    </citation>
    <scope>NUCLEOTIDE SEQUENCE [LARGE SCALE GENOMIC DNA]</scope>
    <source>
        <strain evidence="7 8">ATCC BAA-466</strain>
    </source>
</reference>
<dbReference type="CDD" id="cd06580">
    <property type="entry name" value="TM_PBP1_transp_TpRbsC_like"/>
    <property type="match status" value="1"/>
</dbReference>
<evidence type="ECO:0000256" key="6">
    <source>
        <dbReference type="SAM" id="Phobius"/>
    </source>
</evidence>